<proteinExistence type="inferred from homology"/>
<feature type="domain" description="Peptidase M24" evidence="8">
    <location>
        <begin position="131"/>
        <end position="359"/>
    </location>
</feature>
<dbReference type="CDD" id="cd01086">
    <property type="entry name" value="MetAP1"/>
    <property type="match status" value="1"/>
</dbReference>
<dbReference type="PRINTS" id="PR00599">
    <property type="entry name" value="MAPEPTIDASE"/>
</dbReference>
<dbReference type="InterPro" id="IPR001714">
    <property type="entry name" value="Pept_M24_MAP"/>
</dbReference>
<sequence length="367" mass="40516">MIKSSTLRSMIQSSVRMMNVPVGSQNMGMRGGTLQSDFWQRGRSYRFREFSTSKTCLSKGKDSDGYGSDDDHKELKSLYGNYEIVYPQTVSPRLDVPSHIQVPDYLSTPDGSPPGPKKKGPFLRTKDDLEVMRDTCRLAKSVLRKTISEAKVGVTTDELDKYAHHLIVENDAYPSALLYKKFPKSICTSVNNVACHGIPDSRKLVDGDIVSIDLMVYKHGFHGDCAETVLVGNVDEKGKALVTMANECMYMGIHQCGPNVPLEYIGQAIENYATSYDFSVVGAFAGHGVGGNIHELPDVYHYERVSPAKELMLPGMTFTIEPIVAQGMDLVKILPDGWTAVTLDGCRTAQFEETILITNKGVEILTI</sequence>
<evidence type="ECO:0000256" key="3">
    <source>
        <dbReference type="ARBA" id="ARBA00022723"/>
    </source>
</evidence>
<name>A0ABP1Q2S8_9HEXA</name>
<comment type="similarity">
    <text evidence="5">Belongs to the peptidase M24A family. Methionine aminopeptidase type 1 subfamily.</text>
</comment>
<dbReference type="InterPro" id="IPR036005">
    <property type="entry name" value="Creatinase/aminopeptidase-like"/>
</dbReference>
<organism evidence="9 11">
    <name type="scientific">Orchesella dallaii</name>
    <dbReference type="NCBI Taxonomy" id="48710"/>
    <lineage>
        <taxon>Eukaryota</taxon>
        <taxon>Metazoa</taxon>
        <taxon>Ecdysozoa</taxon>
        <taxon>Arthropoda</taxon>
        <taxon>Hexapoda</taxon>
        <taxon>Collembola</taxon>
        <taxon>Entomobryomorpha</taxon>
        <taxon>Entomobryoidea</taxon>
        <taxon>Orchesellidae</taxon>
        <taxon>Orchesellinae</taxon>
        <taxon>Orchesella</taxon>
    </lineage>
</organism>
<feature type="region of interest" description="Disordered" evidence="7">
    <location>
        <begin position="104"/>
        <end position="123"/>
    </location>
</feature>
<feature type="binding site" evidence="5">
    <location>
        <position position="294"/>
    </location>
    <ligand>
        <name>substrate</name>
    </ligand>
</feature>
<evidence type="ECO:0000313" key="10">
    <source>
        <dbReference type="EMBL" id="CAL8084740.1"/>
    </source>
</evidence>
<evidence type="ECO:0000313" key="9">
    <source>
        <dbReference type="EMBL" id="CAL8084719.1"/>
    </source>
</evidence>
<feature type="binding site" evidence="5">
    <location>
        <position position="321"/>
    </location>
    <ligand>
        <name>a divalent metal cation</name>
        <dbReference type="ChEBI" id="CHEBI:60240"/>
        <label>2</label>
        <note>catalytic</note>
    </ligand>
</feature>
<dbReference type="HAMAP" id="MF_01974">
    <property type="entry name" value="MetAP_1"/>
    <property type="match status" value="1"/>
</dbReference>
<dbReference type="Pfam" id="PF00557">
    <property type="entry name" value="Peptidase_M24"/>
    <property type="match status" value="1"/>
</dbReference>
<evidence type="ECO:0000256" key="1">
    <source>
        <dbReference type="ARBA" id="ARBA00022438"/>
    </source>
</evidence>
<keyword evidence="1 5" id="KW-0031">Aminopeptidase</keyword>
<dbReference type="InterPro" id="IPR000994">
    <property type="entry name" value="Pept_M24"/>
</dbReference>
<evidence type="ECO:0000256" key="6">
    <source>
        <dbReference type="RuleBase" id="RU003653"/>
    </source>
</evidence>
<evidence type="ECO:0000256" key="7">
    <source>
        <dbReference type="SAM" id="MobiDB-lite"/>
    </source>
</evidence>
<dbReference type="EMBL" id="CAXLJM020000018">
    <property type="protein sequence ID" value="CAL8084740.1"/>
    <property type="molecule type" value="Genomic_DNA"/>
</dbReference>
<dbReference type="EMBL" id="CAXLJM020000018">
    <property type="protein sequence ID" value="CAL8084719.1"/>
    <property type="molecule type" value="Genomic_DNA"/>
</dbReference>
<dbReference type="PROSITE" id="PS00680">
    <property type="entry name" value="MAP_1"/>
    <property type="match status" value="1"/>
</dbReference>
<feature type="binding site" evidence="5">
    <location>
        <position position="287"/>
    </location>
    <ligand>
        <name>a divalent metal cation</name>
        <dbReference type="ChEBI" id="CHEBI:60240"/>
        <label>2</label>
        <note>catalytic</note>
    </ligand>
</feature>
<dbReference type="NCBIfam" id="TIGR00500">
    <property type="entry name" value="met_pdase_I"/>
    <property type="match status" value="1"/>
</dbReference>
<accession>A0ABP1Q2S8</accession>
<feature type="binding site" evidence="5">
    <location>
        <position position="213"/>
    </location>
    <ligand>
        <name>a divalent metal cation</name>
        <dbReference type="ChEBI" id="CHEBI:60240"/>
        <label>1</label>
    </ligand>
</feature>
<evidence type="ECO:0000313" key="11">
    <source>
        <dbReference type="Proteomes" id="UP001642540"/>
    </source>
</evidence>
<feature type="binding site" evidence="5">
    <location>
        <position position="196"/>
    </location>
    <ligand>
        <name>substrate</name>
    </ligand>
</feature>
<comment type="caution">
    <text evidence="9">The sequence shown here is derived from an EMBL/GenBank/DDBJ whole genome shotgun (WGS) entry which is preliminary data.</text>
</comment>
<protein>
    <recommendedName>
        <fullName evidence="6">Methionine aminopeptidase</fullName>
        <ecNumber evidence="6">3.4.11.18</ecNumber>
    </recommendedName>
</protein>
<dbReference type="EC" id="3.4.11.18" evidence="6"/>
<dbReference type="PANTHER" id="PTHR43330:SF8">
    <property type="entry name" value="METHIONINE AMINOPEPTIDASE 1D, MITOCHONDRIAL"/>
    <property type="match status" value="1"/>
</dbReference>
<gene>
    <name evidence="9" type="ORF">ODALV1_LOCUS5890</name>
    <name evidence="10" type="ORF">ODALV1_LOCUS5895</name>
</gene>
<evidence type="ECO:0000256" key="2">
    <source>
        <dbReference type="ARBA" id="ARBA00022670"/>
    </source>
</evidence>
<comment type="function">
    <text evidence="6">Cotranslationally removes the N-terminal methionine from nascent proteins. The N-terminal methionine is often cleaved when the second residue in the primary sequence is small and uncharged (Met-Ala-, Cys, Gly, Pro, Ser, Thr, or Val).</text>
</comment>
<evidence type="ECO:0000256" key="4">
    <source>
        <dbReference type="ARBA" id="ARBA00022801"/>
    </source>
</evidence>
<feature type="binding site" evidence="5">
    <location>
        <position position="352"/>
    </location>
    <ligand>
        <name>a divalent metal cation</name>
        <dbReference type="ChEBI" id="CHEBI:60240"/>
        <label>1</label>
    </ligand>
</feature>
<comment type="cofactor">
    <cofactor evidence="5">
        <name>Co(2+)</name>
        <dbReference type="ChEBI" id="CHEBI:48828"/>
    </cofactor>
    <cofactor evidence="5">
        <name>Zn(2+)</name>
        <dbReference type="ChEBI" id="CHEBI:29105"/>
    </cofactor>
    <cofactor evidence="5">
        <name>Mn(2+)</name>
        <dbReference type="ChEBI" id="CHEBI:29035"/>
    </cofactor>
    <cofactor evidence="5">
        <name>Fe(2+)</name>
        <dbReference type="ChEBI" id="CHEBI:29033"/>
    </cofactor>
    <text evidence="5">Binds 2 divalent metal cations per subunit. Has a high-affinity and a low affinity metal-binding site. The true nature of the physiological cofactor is under debate. The enzyme is active with cobalt, zinc, manganese or divalent iron ions. Most likely, methionine aminopeptidases function as mononuclear Fe(2+)-metalloproteases under physiological conditions, and the catalytically relevant metal-binding site has been assigned to the histidine-containing high-affinity site.</text>
</comment>
<dbReference type="SUPFAM" id="SSF55920">
    <property type="entry name" value="Creatinase/aminopeptidase"/>
    <property type="match status" value="1"/>
</dbReference>
<keyword evidence="2 5" id="KW-0645">Protease</keyword>
<evidence type="ECO:0000256" key="5">
    <source>
        <dbReference type="HAMAP-Rule" id="MF_03174"/>
    </source>
</evidence>
<dbReference type="Gene3D" id="3.90.230.10">
    <property type="entry name" value="Creatinase/methionine aminopeptidase superfamily"/>
    <property type="match status" value="1"/>
</dbReference>
<feature type="binding site" evidence="5">
    <location>
        <position position="352"/>
    </location>
    <ligand>
        <name>a divalent metal cation</name>
        <dbReference type="ChEBI" id="CHEBI:60240"/>
        <label>2</label>
        <note>catalytic</note>
    </ligand>
</feature>
<comment type="catalytic activity">
    <reaction evidence="5 6">
        <text>Release of N-terminal amino acids, preferentially methionine, from peptides and arylamides.</text>
        <dbReference type="EC" id="3.4.11.18"/>
    </reaction>
</comment>
<dbReference type="Proteomes" id="UP001642540">
    <property type="component" value="Unassembled WGS sequence"/>
</dbReference>
<reference evidence="9 11" key="1">
    <citation type="submission" date="2024-08" db="EMBL/GenBank/DDBJ databases">
        <authorList>
            <person name="Cucini C."/>
            <person name="Frati F."/>
        </authorList>
    </citation>
    <scope>NUCLEOTIDE SEQUENCE [LARGE SCALE GENOMIC DNA]</scope>
</reference>
<keyword evidence="11" id="KW-1185">Reference proteome</keyword>
<feature type="binding site" evidence="5">
    <location>
        <position position="224"/>
    </location>
    <ligand>
        <name>a divalent metal cation</name>
        <dbReference type="ChEBI" id="CHEBI:60240"/>
        <label>2</label>
        <note>catalytic</note>
    </ligand>
</feature>
<keyword evidence="3 5" id="KW-0479">Metal-binding</keyword>
<feature type="binding site" evidence="5">
    <location>
        <position position="224"/>
    </location>
    <ligand>
        <name>a divalent metal cation</name>
        <dbReference type="ChEBI" id="CHEBI:60240"/>
        <label>1</label>
    </ligand>
</feature>
<evidence type="ECO:0000259" key="8">
    <source>
        <dbReference type="Pfam" id="PF00557"/>
    </source>
</evidence>
<dbReference type="InterPro" id="IPR002467">
    <property type="entry name" value="Pept_M24A_MAP1"/>
</dbReference>
<dbReference type="PANTHER" id="PTHR43330">
    <property type="entry name" value="METHIONINE AMINOPEPTIDASE"/>
    <property type="match status" value="1"/>
</dbReference>
<keyword evidence="4 5" id="KW-0378">Hydrolase</keyword>